<dbReference type="InterPro" id="IPR011330">
    <property type="entry name" value="Glyco_hydro/deAcase_b/a-brl"/>
</dbReference>
<organism evidence="1 2">
    <name type="scientific">Paenibacillus naphthalenovorans</name>
    <dbReference type="NCBI Taxonomy" id="162209"/>
    <lineage>
        <taxon>Bacteria</taxon>
        <taxon>Bacillati</taxon>
        <taxon>Bacillota</taxon>
        <taxon>Bacilli</taxon>
        <taxon>Bacillales</taxon>
        <taxon>Paenibacillaceae</taxon>
        <taxon>Paenibacillus</taxon>
    </lineage>
</organism>
<name>A0A0U2VVU3_9BACL</name>
<dbReference type="Gene3D" id="3.20.20.370">
    <property type="entry name" value="Glycoside hydrolase/deacetylase"/>
    <property type="match status" value="1"/>
</dbReference>
<dbReference type="InterPro" id="IPR051398">
    <property type="entry name" value="Polysacch_Deacetylase"/>
</dbReference>
<dbReference type="PANTHER" id="PTHR34216:SF7">
    <property type="entry name" value="POLY-BETA-1,6-N-ACETYL-D-GLUCOSAMINE N-DEACETYLASE"/>
    <property type="match status" value="1"/>
</dbReference>
<dbReference type="SUPFAM" id="SSF88713">
    <property type="entry name" value="Glycoside hydrolase/deacetylase"/>
    <property type="match status" value="1"/>
</dbReference>
<protein>
    <submittedName>
        <fullName evidence="1">Polysaccharide deacetylase</fullName>
    </submittedName>
</protein>
<dbReference type="PANTHER" id="PTHR34216">
    <property type="match status" value="1"/>
</dbReference>
<dbReference type="PATRIC" id="fig|162209.4.peg.3467"/>
<proteinExistence type="predicted"/>
<dbReference type="PROSITE" id="PS51677">
    <property type="entry name" value="NODB"/>
    <property type="match status" value="1"/>
</dbReference>
<dbReference type="Proteomes" id="UP000061660">
    <property type="component" value="Chromosome"/>
</dbReference>
<accession>A0A0U2VVU3</accession>
<dbReference type="RefSeq" id="WP_062409506.1">
    <property type="nucleotide sequence ID" value="NZ_BJCS01000010.1"/>
</dbReference>
<dbReference type="Pfam" id="PF01522">
    <property type="entry name" value="Polysacc_deac_1"/>
    <property type="match status" value="1"/>
</dbReference>
<sequence>MTKNIFAALLLAAVLISAFDTWGPKLTESYSDQVTVLMYHHVHDTDQSSSTVSSTLFRDQLSFLQSKGYRFISLSEFEKFYEGAPVPDKAVLVTFDDGYRSFYDYAYPVLKELDIPAVNFIITADLDDPTAPMIPTLSREQIREMLSYRKDMFDFQCHSDNLHYKKDNLAALTGRLDGETEEQYNERIQSDSQACVQKLNELYGGSRTVNAYAYPFGIFSKTAQQWISEAGIRYAFTIVNEMATRASHPLEIPRINAGNPKIKPELLDKQIMLRIERVTHLPK</sequence>
<keyword evidence="2" id="KW-1185">Reference proteome</keyword>
<dbReference type="KEGG" id="pnp:IJ22_32460"/>
<dbReference type="EMBL" id="CP013652">
    <property type="protein sequence ID" value="ALS23607.1"/>
    <property type="molecule type" value="Genomic_DNA"/>
</dbReference>
<reference evidence="2" key="1">
    <citation type="submission" date="2015-12" db="EMBL/GenBank/DDBJ databases">
        <title>Complete genome sequences of two moderately thermophilic Paenibacillus species.</title>
        <authorList>
            <person name="Butler R.III."/>
            <person name="Wang J."/>
            <person name="Stark B.C."/>
            <person name="Pombert J.-F."/>
        </authorList>
    </citation>
    <scope>NUCLEOTIDE SEQUENCE [LARGE SCALE GENOMIC DNA]</scope>
    <source>
        <strain evidence="2">32O-Y</strain>
    </source>
</reference>
<dbReference type="InterPro" id="IPR002509">
    <property type="entry name" value="NODB_dom"/>
</dbReference>
<dbReference type="AlphaFoldDB" id="A0A0U2VVU3"/>
<dbReference type="CDD" id="cd10918">
    <property type="entry name" value="CE4_NodB_like_5s_6s"/>
    <property type="match status" value="1"/>
</dbReference>
<dbReference type="GO" id="GO:0005975">
    <property type="term" value="P:carbohydrate metabolic process"/>
    <property type="evidence" value="ECO:0007669"/>
    <property type="project" value="InterPro"/>
</dbReference>
<dbReference type="GO" id="GO:0016810">
    <property type="term" value="F:hydrolase activity, acting on carbon-nitrogen (but not peptide) bonds"/>
    <property type="evidence" value="ECO:0007669"/>
    <property type="project" value="InterPro"/>
</dbReference>
<dbReference type="OrthoDB" id="9778320at2"/>
<evidence type="ECO:0000313" key="1">
    <source>
        <dbReference type="EMBL" id="ALS23607.1"/>
    </source>
</evidence>
<gene>
    <name evidence="1" type="ORF">IJ22_32460</name>
</gene>
<reference evidence="1 2" key="2">
    <citation type="journal article" date="2016" name="Genome Announc.">
        <title>Complete Genome Sequences of Two Interactive Moderate Thermophiles, Paenibacillus napthalenovorans 32O-Y and Paenibacillus sp. 32O-W.</title>
        <authorList>
            <person name="Butler R.R.III."/>
            <person name="Wang J."/>
            <person name="Stark B.C."/>
            <person name="Pombert J.F."/>
        </authorList>
    </citation>
    <scope>NUCLEOTIDE SEQUENCE [LARGE SCALE GENOMIC DNA]</scope>
    <source>
        <strain evidence="1 2">32O-Y</strain>
    </source>
</reference>
<evidence type="ECO:0000313" key="2">
    <source>
        <dbReference type="Proteomes" id="UP000061660"/>
    </source>
</evidence>
<dbReference type="STRING" id="162209.IJ22_32460"/>